<dbReference type="Gene3D" id="3.30.420.10">
    <property type="entry name" value="Ribonuclease H-like superfamily/Ribonuclease H"/>
    <property type="match status" value="1"/>
</dbReference>
<comment type="caution">
    <text evidence="1">The sequence shown here is derived from an EMBL/GenBank/DDBJ whole genome shotgun (WGS) entry which is preliminary data.</text>
</comment>
<dbReference type="Proteomes" id="UP001152622">
    <property type="component" value="Chromosome 1"/>
</dbReference>
<protein>
    <submittedName>
        <fullName evidence="1">Uncharacterized protein</fullName>
    </submittedName>
</protein>
<evidence type="ECO:0000313" key="2">
    <source>
        <dbReference type="Proteomes" id="UP001152622"/>
    </source>
</evidence>
<keyword evidence="2" id="KW-1185">Reference proteome</keyword>
<organism evidence="1 2">
    <name type="scientific">Synaphobranchus kaupii</name>
    <name type="common">Kaup's arrowtooth eel</name>
    <dbReference type="NCBI Taxonomy" id="118154"/>
    <lineage>
        <taxon>Eukaryota</taxon>
        <taxon>Metazoa</taxon>
        <taxon>Chordata</taxon>
        <taxon>Craniata</taxon>
        <taxon>Vertebrata</taxon>
        <taxon>Euteleostomi</taxon>
        <taxon>Actinopterygii</taxon>
        <taxon>Neopterygii</taxon>
        <taxon>Teleostei</taxon>
        <taxon>Anguilliformes</taxon>
        <taxon>Synaphobranchidae</taxon>
        <taxon>Synaphobranchus</taxon>
    </lineage>
</organism>
<proteinExistence type="predicted"/>
<evidence type="ECO:0000313" key="1">
    <source>
        <dbReference type="EMBL" id="KAJ8381250.1"/>
    </source>
</evidence>
<dbReference type="AlphaFoldDB" id="A0A9Q1GCX9"/>
<sequence>MLRFSFAGFMYYSALGPHDIFGINSELPEAPTCLTKQLGIVCETKVCDAGVLQSDPPLLDRHRRAHRDWCRRHIRWNRGQWAETMFTDESRFSLQFNDGRARIYRQGERFADVNVAQRLPFGGGSVRVWAGISMNHITPLYVVNGNLAGQRYLNEIVQPLIMPLLQRIGPGAWFQDDNARPHRARVVTDLPAAAERSAHGLACIFT</sequence>
<dbReference type="GO" id="GO:0003676">
    <property type="term" value="F:nucleic acid binding"/>
    <property type="evidence" value="ECO:0007669"/>
    <property type="project" value="InterPro"/>
</dbReference>
<reference evidence="1" key="1">
    <citation type="journal article" date="2023" name="Science">
        <title>Genome structures resolve the early diversification of teleost fishes.</title>
        <authorList>
            <person name="Parey E."/>
            <person name="Louis A."/>
            <person name="Montfort J."/>
            <person name="Bouchez O."/>
            <person name="Roques C."/>
            <person name="Iampietro C."/>
            <person name="Lluch J."/>
            <person name="Castinel A."/>
            <person name="Donnadieu C."/>
            <person name="Desvignes T."/>
            <person name="Floi Bucao C."/>
            <person name="Jouanno E."/>
            <person name="Wen M."/>
            <person name="Mejri S."/>
            <person name="Dirks R."/>
            <person name="Jansen H."/>
            <person name="Henkel C."/>
            <person name="Chen W.J."/>
            <person name="Zahm M."/>
            <person name="Cabau C."/>
            <person name="Klopp C."/>
            <person name="Thompson A.W."/>
            <person name="Robinson-Rechavi M."/>
            <person name="Braasch I."/>
            <person name="Lecointre G."/>
            <person name="Bobe J."/>
            <person name="Postlethwait J.H."/>
            <person name="Berthelot C."/>
            <person name="Roest Crollius H."/>
            <person name="Guiguen Y."/>
        </authorList>
    </citation>
    <scope>NUCLEOTIDE SEQUENCE</scope>
    <source>
        <strain evidence="1">WJC10195</strain>
    </source>
</reference>
<dbReference type="InterPro" id="IPR036397">
    <property type="entry name" value="RNaseH_sf"/>
</dbReference>
<name>A0A9Q1GCX9_SYNKA</name>
<dbReference type="EMBL" id="JAINUF010000001">
    <property type="protein sequence ID" value="KAJ8381250.1"/>
    <property type="molecule type" value="Genomic_DNA"/>
</dbReference>
<gene>
    <name evidence="1" type="ORF">SKAU_G00020280</name>
</gene>
<accession>A0A9Q1GCX9</accession>
<dbReference type="OrthoDB" id="8942091at2759"/>